<reference evidence="13 14" key="1">
    <citation type="submission" date="2018-10" db="EMBL/GenBank/DDBJ databases">
        <authorList>
            <consortium name="Pathogen Informatics"/>
        </authorList>
    </citation>
    <scope>NUCLEOTIDE SEQUENCE [LARGE SCALE GENOMIC DNA]</scope>
</reference>
<dbReference type="GO" id="GO:0006629">
    <property type="term" value="P:lipid metabolic process"/>
    <property type="evidence" value="ECO:0007669"/>
    <property type="project" value="UniProtKB-KW"/>
</dbReference>
<name>A0A0R3UPS1_MESCO</name>
<evidence type="ECO:0000256" key="6">
    <source>
        <dbReference type="ARBA" id="ARBA00022989"/>
    </source>
</evidence>
<dbReference type="GO" id="GO:0071595">
    <property type="term" value="C:Nem1-Spo7 phosphatase complex"/>
    <property type="evidence" value="ECO:0007669"/>
    <property type="project" value="InterPro"/>
</dbReference>
<evidence type="ECO:0000256" key="9">
    <source>
        <dbReference type="ARBA" id="ARBA00023242"/>
    </source>
</evidence>
<proteinExistence type="inferred from homology"/>
<dbReference type="PANTHER" id="PTHR20996:SF1">
    <property type="entry name" value="NUCLEAR ENVELOPE PHOSPHATASE-REGULATORY SUBUNIT 1"/>
    <property type="match status" value="1"/>
</dbReference>
<dbReference type="GO" id="GO:0005737">
    <property type="term" value="C:cytoplasm"/>
    <property type="evidence" value="ECO:0007669"/>
    <property type="project" value="UniProtKB-SubCell"/>
</dbReference>
<gene>
    <name evidence="13" type="ORF">MCOS_LOCUS9854</name>
</gene>
<keyword evidence="14" id="KW-1185">Reference proteome</keyword>
<evidence type="ECO:0000256" key="2">
    <source>
        <dbReference type="ARBA" id="ARBA00004496"/>
    </source>
</evidence>
<dbReference type="WBParaSite" id="MCU_010135-RA">
    <property type="protein sequence ID" value="MCU_010135-RA"/>
    <property type="gene ID" value="MCU_010135"/>
</dbReference>
<accession>A0A0R3UPS1</accession>
<sequence>MLHFYNSQSLGPSPPPPEPTEDLKAFERRLREIVTGLHPKAKLWRILLFSATAFCLLTTYLWLTDPLTYQVRFFTSLANHPGFVVSVFLLIGLFVFGAHKKVVLPNIIAQRCRTVLAEYNMTCDNSGKLILMPRPT</sequence>
<keyword evidence="5 12" id="KW-0812">Transmembrane</keyword>
<feature type="region of interest" description="Disordered" evidence="11">
    <location>
        <begin position="1"/>
        <end position="21"/>
    </location>
</feature>
<evidence type="ECO:0000313" key="13">
    <source>
        <dbReference type="EMBL" id="VDD83851.1"/>
    </source>
</evidence>
<dbReference type="EMBL" id="UXSR01005862">
    <property type="protein sequence ID" value="VDD83851.1"/>
    <property type="molecule type" value="Genomic_DNA"/>
</dbReference>
<dbReference type="STRING" id="53468.A0A0R3UPS1"/>
<dbReference type="Proteomes" id="UP000267029">
    <property type="component" value="Unassembled WGS sequence"/>
</dbReference>
<keyword evidence="4" id="KW-0963">Cytoplasm</keyword>
<comment type="subcellular location">
    <subcellularLocation>
        <location evidence="2">Cytoplasm</location>
    </subcellularLocation>
    <subcellularLocation>
        <location evidence="1">Nucleus membrane</location>
        <topology evidence="1">Multi-pass membrane protein</topology>
    </subcellularLocation>
</comment>
<evidence type="ECO:0000256" key="5">
    <source>
        <dbReference type="ARBA" id="ARBA00022692"/>
    </source>
</evidence>
<dbReference type="Pfam" id="PF09771">
    <property type="entry name" value="Tmemb_18A"/>
    <property type="match status" value="1"/>
</dbReference>
<evidence type="ECO:0000313" key="14">
    <source>
        <dbReference type="Proteomes" id="UP000267029"/>
    </source>
</evidence>
<evidence type="ECO:0000256" key="10">
    <source>
        <dbReference type="ARBA" id="ARBA00030458"/>
    </source>
</evidence>
<protein>
    <recommendedName>
        <fullName evidence="10">Transmembrane protein 188</fullName>
    </recommendedName>
</protein>
<evidence type="ECO:0000256" key="8">
    <source>
        <dbReference type="ARBA" id="ARBA00023136"/>
    </source>
</evidence>
<dbReference type="OrthoDB" id="5786980at2759"/>
<feature type="transmembrane region" description="Helical" evidence="12">
    <location>
        <begin position="83"/>
        <end position="103"/>
    </location>
</feature>
<dbReference type="PANTHER" id="PTHR20996">
    <property type="entry name" value="NUCLEAR ENVELOPE PHOSPHATASE-REGULATORY SUBUNIT 1"/>
    <property type="match status" value="1"/>
</dbReference>
<keyword evidence="8 12" id="KW-0472">Membrane</keyword>
<keyword evidence="9" id="KW-0539">Nucleus</keyword>
<dbReference type="InterPro" id="IPR019168">
    <property type="entry name" value="NEP1-R1"/>
</dbReference>
<dbReference type="GO" id="GO:0031965">
    <property type="term" value="C:nuclear membrane"/>
    <property type="evidence" value="ECO:0007669"/>
    <property type="project" value="UniProtKB-SubCell"/>
</dbReference>
<evidence type="ECO:0000256" key="1">
    <source>
        <dbReference type="ARBA" id="ARBA00004232"/>
    </source>
</evidence>
<evidence type="ECO:0000256" key="7">
    <source>
        <dbReference type="ARBA" id="ARBA00023098"/>
    </source>
</evidence>
<feature type="compositionally biased region" description="Polar residues" evidence="11">
    <location>
        <begin position="1"/>
        <end position="11"/>
    </location>
</feature>
<dbReference type="AlphaFoldDB" id="A0A0R3UPS1"/>
<keyword evidence="7" id="KW-0443">Lipid metabolism</keyword>
<evidence type="ECO:0000313" key="15">
    <source>
        <dbReference type="WBParaSite" id="MCU_010135-RA"/>
    </source>
</evidence>
<keyword evidence="6 12" id="KW-1133">Transmembrane helix</keyword>
<organism evidence="13 14">
    <name type="scientific">Mesocestoides corti</name>
    <name type="common">Flatworm</name>
    <dbReference type="NCBI Taxonomy" id="53468"/>
    <lineage>
        <taxon>Eukaryota</taxon>
        <taxon>Metazoa</taxon>
        <taxon>Spiralia</taxon>
        <taxon>Lophotrochozoa</taxon>
        <taxon>Platyhelminthes</taxon>
        <taxon>Cestoda</taxon>
        <taxon>Eucestoda</taxon>
        <taxon>Cyclophyllidea</taxon>
        <taxon>Mesocestoididae</taxon>
        <taxon>Mesocestoides</taxon>
    </lineage>
</organism>
<feature type="transmembrane region" description="Helical" evidence="12">
    <location>
        <begin position="43"/>
        <end position="63"/>
    </location>
</feature>
<evidence type="ECO:0000256" key="11">
    <source>
        <dbReference type="SAM" id="MobiDB-lite"/>
    </source>
</evidence>
<evidence type="ECO:0000256" key="12">
    <source>
        <dbReference type="SAM" id="Phobius"/>
    </source>
</evidence>
<evidence type="ECO:0000256" key="4">
    <source>
        <dbReference type="ARBA" id="ARBA00022490"/>
    </source>
</evidence>
<reference evidence="15" key="2">
    <citation type="submission" date="2019-11" db="UniProtKB">
        <authorList>
            <consortium name="WormBaseParasite"/>
        </authorList>
    </citation>
    <scope>IDENTIFICATION</scope>
</reference>
<comment type="similarity">
    <text evidence="3">Belongs to the CNEP1R1 family.</text>
</comment>
<evidence type="ECO:0000256" key="3">
    <source>
        <dbReference type="ARBA" id="ARBA00010998"/>
    </source>
</evidence>